<proteinExistence type="predicted"/>
<name>A0ACB9J3W1_9ASTR</name>
<comment type="caution">
    <text evidence="1">The sequence shown here is derived from an EMBL/GenBank/DDBJ whole genome shotgun (WGS) entry which is preliminary data.</text>
</comment>
<organism evidence="1 2">
    <name type="scientific">Smallanthus sonchifolius</name>
    <dbReference type="NCBI Taxonomy" id="185202"/>
    <lineage>
        <taxon>Eukaryota</taxon>
        <taxon>Viridiplantae</taxon>
        <taxon>Streptophyta</taxon>
        <taxon>Embryophyta</taxon>
        <taxon>Tracheophyta</taxon>
        <taxon>Spermatophyta</taxon>
        <taxon>Magnoliopsida</taxon>
        <taxon>eudicotyledons</taxon>
        <taxon>Gunneridae</taxon>
        <taxon>Pentapetalae</taxon>
        <taxon>asterids</taxon>
        <taxon>campanulids</taxon>
        <taxon>Asterales</taxon>
        <taxon>Asteraceae</taxon>
        <taxon>Asteroideae</taxon>
        <taxon>Heliantheae alliance</taxon>
        <taxon>Millerieae</taxon>
        <taxon>Smallanthus</taxon>
    </lineage>
</organism>
<dbReference type="EMBL" id="CM042022">
    <property type="protein sequence ID" value="KAI3815032.1"/>
    <property type="molecule type" value="Genomic_DNA"/>
</dbReference>
<gene>
    <name evidence="1" type="ORF">L1987_14684</name>
</gene>
<dbReference type="Proteomes" id="UP001056120">
    <property type="component" value="Linkage Group LG05"/>
</dbReference>
<accession>A0ACB9J3W1</accession>
<evidence type="ECO:0000313" key="1">
    <source>
        <dbReference type="EMBL" id="KAI3815032.1"/>
    </source>
</evidence>
<keyword evidence="2" id="KW-1185">Reference proteome</keyword>
<protein>
    <submittedName>
        <fullName evidence="1">Uncharacterized protein</fullName>
    </submittedName>
</protein>
<reference evidence="1 2" key="2">
    <citation type="journal article" date="2022" name="Mol. Ecol. Resour.">
        <title>The genomes of chicory, endive, great burdock and yacon provide insights into Asteraceae paleo-polyploidization history and plant inulin production.</title>
        <authorList>
            <person name="Fan W."/>
            <person name="Wang S."/>
            <person name="Wang H."/>
            <person name="Wang A."/>
            <person name="Jiang F."/>
            <person name="Liu H."/>
            <person name="Zhao H."/>
            <person name="Xu D."/>
            <person name="Zhang Y."/>
        </authorList>
    </citation>
    <scope>NUCLEOTIDE SEQUENCE [LARGE SCALE GENOMIC DNA]</scope>
    <source>
        <strain evidence="2">cv. Yunnan</strain>
        <tissue evidence="1">Leaves</tissue>
    </source>
</reference>
<evidence type="ECO:0000313" key="2">
    <source>
        <dbReference type="Proteomes" id="UP001056120"/>
    </source>
</evidence>
<sequence length="1353" mass="152211">MDSKLHPAITVSNIKNAVPIVLDNETGQYTSWSELFKIHCRAYQVYDHLLPKPTPAATSSPAKPDEVAAALAAADLWDRLDAIVLQWIYGTISLDLLNTILKPNTTAREAWTTLETLFQDNKSSRAIYLNQKLNNTRLDNFDSMAAYCQEVKVICDQLANVEAPLTDEKMVQQLVIGLNEQYEGIAMLISNLQPLSSFHEARSKLMREYDRKTNMTLHASQTAGAALHATTSQKLETQNQRSDQRSTADSHADRGRGRGRSRGRGRGRYGSRGPPSRNPQQPSNPFSSVQGQWVFQPSWGQGSQANQWSAQPPCPYPTTPRSAANQNPGILGPRSNQAYAARTDIEQALYTMSLNPPDTPWAMDSGATTHMTNQPGNFTSYFNTGNHRNIIVGNGTTVPVVGQGNQTLPPPFPPLKLTNVLYAPNLIHNLLSVRRLITDNWVSVTFDPFGFSVKDLKTRIPILRCNSTGDLYLLTPQMLSKTKSPSANVAITQTLWHQRLGHPGSCPLQSLKKSSFITFSKSNKRVCEPCVFGKSVKLPFINSCNRTYLPFEIVHSDLWTSPILSSGGHRYYVLFIDDFSDFLWTFPISRKSQVFSVFQHFYNLINTQFNKRIKQLQCDNGKEYINNPFHQFFNLHGMTFRLSCPHTSSQNGKAERKIRTINNMVRTLLAQSNLPNTYWHYALETATYLLNILPNKPNNLNNPTNVLYNRQPSYTHLRVFGCLCYPLKPSTAIHKLEHRSNACVFLGYPPNHRGYRCLDLKTRQVIMSRHVIFDEAVFPYGKTPNTTLDPYTFLSEPPHPTLWSNIDNTPHTPPSQTLPPADSADPPTPPITPTHGPTSSPHSNNLPSAHHHPPRTPVHNPNDQGPHVTNPQSVTPSPPILTYSRHSKPHKFRSDGSLERYKARLVCDGRSQQVGIDCGETFSPVVKPATIRTVLSIALSQSWAMHQLDVTNAFLHGNLNETVYMHQPMGFRDNRFPDHVCLLKKSLYGLKQAPRAWYQRFTEFVLKLGFNQSRSDNSLFTYHHGSDTAYLLLYVDDILLTTSSEKLRLNLMDHLSSEFAMKDLGPLSYFLGISVKRTGNTMFLSQQNYAQDIINRAGMTSCKPVVTPVDTKGKLPATGPEFEDPSLYRSLAGALQYLTFTRPDISYAVQQVCMHMHSPRLPHWDSLKRIIRYLRGTSHLGLTLGPLTSTSLRAYTDADWAGCPDTRRSTSGYCVYFGNNLLAWSSKRQSTISRSSAEAEYRGIANVVAEICWIQNLLLELHRPLTHASLVYCDNLSSIYLSGNPVQHQRTKHIELDIHFVREQVQRGLVRVLHVPSRYQIADIFTKGLPKVLFEDFRTSLSLREPPASTAGV</sequence>
<reference evidence="2" key="1">
    <citation type="journal article" date="2022" name="Mol. Ecol. Resour.">
        <title>The genomes of chicory, endive, great burdock and yacon provide insights into Asteraceae palaeo-polyploidization history and plant inulin production.</title>
        <authorList>
            <person name="Fan W."/>
            <person name="Wang S."/>
            <person name="Wang H."/>
            <person name="Wang A."/>
            <person name="Jiang F."/>
            <person name="Liu H."/>
            <person name="Zhao H."/>
            <person name="Xu D."/>
            <person name="Zhang Y."/>
        </authorList>
    </citation>
    <scope>NUCLEOTIDE SEQUENCE [LARGE SCALE GENOMIC DNA]</scope>
    <source>
        <strain evidence="2">cv. Yunnan</strain>
    </source>
</reference>